<comment type="caution">
    <text evidence="2">The sequence shown here is derived from an EMBL/GenBank/DDBJ whole genome shotgun (WGS) entry which is preliminary data.</text>
</comment>
<dbReference type="PANTHER" id="PTHR46745:SF1">
    <property type="entry name" value="TSC22 DOMAIN FAMILY PROTEIN 1"/>
    <property type="match status" value="1"/>
</dbReference>
<feature type="compositionally biased region" description="Basic residues" evidence="1">
    <location>
        <begin position="191"/>
        <end position="211"/>
    </location>
</feature>
<evidence type="ECO:0000256" key="1">
    <source>
        <dbReference type="SAM" id="MobiDB-lite"/>
    </source>
</evidence>
<evidence type="ECO:0000313" key="2">
    <source>
        <dbReference type="EMBL" id="KAI1885051.1"/>
    </source>
</evidence>
<protein>
    <recommendedName>
        <fullName evidence="4">TSC22 domain family protein 1</fullName>
    </recommendedName>
</protein>
<dbReference type="GO" id="GO:0043066">
    <property type="term" value="P:negative regulation of apoptotic process"/>
    <property type="evidence" value="ECO:0007669"/>
    <property type="project" value="TreeGrafter"/>
</dbReference>
<gene>
    <name evidence="2" type="ORF">AGOR_G00216200</name>
</gene>
<feature type="compositionally biased region" description="Low complexity" evidence="1">
    <location>
        <begin position="754"/>
        <end position="772"/>
    </location>
</feature>
<name>A0A8T3CM67_9TELE</name>
<evidence type="ECO:0008006" key="4">
    <source>
        <dbReference type="Google" id="ProtNLM"/>
    </source>
</evidence>
<feature type="compositionally biased region" description="Polar residues" evidence="1">
    <location>
        <begin position="689"/>
        <end position="702"/>
    </location>
</feature>
<feature type="compositionally biased region" description="Low complexity" evidence="1">
    <location>
        <begin position="54"/>
        <end position="66"/>
    </location>
</feature>
<dbReference type="PANTHER" id="PTHR46745">
    <property type="entry name" value="TSC22 DOMAIN FAMILY PROTEIN 1"/>
    <property type="match status" value="1"/>
</dbReference>
<accession>A0A8T3CM67</accession>
<proteinExistence type="predicted"/>
<dbReference type="GO" id="GO:0005829">
    <property type="term" value="C:cytosol"/>
    <property type="evidence" value="ECO:0007669"/>
    <property type="project" value="TreeGrafter"/>
</dbReference>
<dbReference type="GO" id="GO:0008284">
    <property type="term" value="P:positive regulation of cell population proliferation"/>
    <property type="evidence" value="ECO:0007669"/>
    <property type="project" value="TreeGrafter"/>
</dbReference>
<dbReference type="OrthoDB" id="8961796at2759"/>
<feature type="region of interest" description="Disordered" evidence="1">
    <location>
        <begin position="372"/>
        <end position="395"/>
    </location>
</feature>
<feature type="region of interest" description="Disordered" evidence="1">
    <location>
        <begin position="673"/>
        <end position="719"/>
    </location>
</feature>
<feature type="compositionally biased region" description="Acidic residues" evidence="1">
    <location>
        <begin position="112"/>
        <end position="121"/>
    </location>
</feature>
<dbReference type="AlphaFoldDB" id="A0A8T3CM67"/>
<keyword evidence="3" id="KW-1185">Reference proteome</keyword>
<feature type="region of interest" description="Disordered" evidence="1">
    <location>
        <begin position="754"/>
        <end position="795"/>
    </location>
</feature>
<organism evidence="2 3">
    <name type="scientific">Albula goreensis</name>
    <dbReference type="NCBI Taxonomy" id="1534307"/>
    <lineage>
        <taxon>Eukaryota</taxon>
        <taxon>Metazoa</taxon>
        <taxon>Chordata</taxon>
        <taxon>Craniata</taxon>
        <taxon>Vertebrata</taxon>
        <taxon>Euteleostomi</taxon>
        <taxon>Actinopterygii</taxon>
        <taxon>Neopterygii</taxon>
        <taxon>Teleostei</taxon>
        <taxon>Albuliformes</taxon>
        <taxon>Albulidae</taxon>
        <taxon>Albula</taxon>
    </lineage>
</organism>
<reference evidence="2" key="1">
    <citation type="submission" date="2021-01" db="EMBL/GenBank/DDBJ databases">
        <authorList>
            <person name="Zahm M."/>
            <person name="Roques C."/>
            <person name="Cabau C."/>
            <person name="Klopp C."/>
            <person name="Donnadieu C."/>
            <person name="Jouanno E."/>
            <person name="Lampietro C."/>
            <person name="Louis A."/>
            <person name="Herpin A."/>
            <person name="Echchiki A."/>
            <person name="Berthelot C."/>
            <person name="Parey E."/>
            <person name="Roest-Crollius H."/>
            <person name="Braasch I."/>
            <person name="Postlethwait J."/>
            <person name="Bobe J."/>
            <person name="Montfort J."/>
            <person name="Bouchez O."/>
            <person name="Begum T."/>
            <person name="Mejri S."/>
            <person name="Adams A."/>
            <person name="Chen W.-J."/>
            <person name="Guiguen Y."/>
        </authorList>
    </citation>
    <scope>NUCLEOTIDE SEQUENCE</scope>
    <source>
        <tissue evidence="2">Blood</tissue>
    </source>
</reference>
<dbReference type="EMBL" id="JAERUA010000021">
    <property type="protein sequence ID" value="KAI1885051.1"/>
    <property type="molecule type" value="Genomic_DNA"/>
</dbReference>
<feature type="region of interest" description="Disordered" evidence="1">
    <location>
        <begin position="105"/>
        <end position="213"/>
    </location>
</feature>
<dbReference type="GO" id="GO:0005634">
    <property type="term" value="C:nucleus"/>
    <property type="evidence" value="ECO:0007669"/>
    <property type="project" value="TreeGrafter"/>
</dbReference>
<dbReference type="Proteomes" id="UP000829720">
    <property type="component" value="Unassembled WGS sequence"/>
</dbReference>
<feature type="compositionally biased region" description="Low complexity" evidence="1">
    <location>
        <begin position="11"/>
        <end position="30"/>
    </location>
</feature>
<feature type="compositionally biased region" description="Polar residues" evidence="1">
    <location>
        <begin position="31"/>
        <end position="41"/>
    </location>
</feature>
<feature type="region of interest" description="Disordered" evidence="1">
    <location>
        <begin position="1"/>
        <end position="66"/>
    </location>
</feature>
<sequence length="795" mass="80812">MAHPGIFPRRGSSTTGSSSASAMTTAAGASVSNNVISTDDYQSPLVIQPPPPAGSSSPGPQHHPQSLNLLSQSQLHSQTLQAGAQVKKKSGFQITSVTPAQISVSTNNSITEDTESCDDLDESHTEDLSSSEILDVSLSRAGEMVGAEKSSSEETLNNFHEAETPGAVSPNQPPHPLQHVPQHGPMVNGTGHHHQPHHHSHHHHPGHRHQVHVPLSEATPTSLSSSGLAVGGGVSVAGALTSGALPSVTQKLSASLAVSVENVSVSKAGIVPKPLAASASGTGTLSTAAAVSVVNPTISNVSDVNMLRSAGGPTGGLPVGLVNLNGGSAVMGGSSGNMNLIQQQCVGPTATVGMTATGTGPPSVMGSTVVAQPTSTAPVPQPQPQQAQAAPVPASTSSRFRVVKLDTNSEPFKKGRWTCTEYYEKEPPPDSSVAGPRAVESLRQPVAEGGVVCTDRESTSVPGLHYGESSGEIGGPIPSHTQDYAASQGVLGPTHGIPQSQIGQDVGLLKTSVAQSIPAGLGTVQQQAIINQGSQQTAVVPQQQVAYTQAGQSTRSQGLPVASQPLGVYPATQQPTTAAQGAPTHIMPTQHQSIAQASVGPTGTPHPLPHISGIVPSVPLTANSQPVVSMPSAISQTLPQGHPQQAAHVSQPSLGGILQPLARAQPLPSLLPVEQQQPPTRTQGPGGQLPSTVTMSQVTSNVPPGLQLDPKSGLGHGSLPYTGLPSLTATQLEDAQRLLFQHQSLLSLPKLAAGDSASGAGASVGQEEGSGSNALPATASLFPLKNMPVDGEEDR</sequence>
<evidence type="ECO:0000313" key="3">
    <source>
        <dbReference type="Proteomes" id="UP000829720"/>
    </source>
</evidence>